<evidence type="ECO:0000313" key="4">
    <source>
        <dbReference type="Proteomes" id="UP000320048"/>
    </source>
</evidence>
<protein>
    <submittedName>
        <fullName evidence="3">Histidinol dehydrogenase</fullName>
    </submittedName>
</protein>
<gene>
    <name evidence="3" type="ORF">E6H04_06275</name>
</gene>
<evidence type="ECO:0000313" key="3">
    <source>
        <dbReference type="EMBL" id="TMI81569.1"/>
    </source>
</evidence>
<dbReference type="GO" id="GO:0051287">
    <property type="term" value="F:NAD binding"/>
    <property type="evidence" value="ECO:0007669"/>
    <property type="project" value="InterPro"/>
</dbReference>
<dbReference type="GO" id="GO:0004399">
    <property type="term" value="F:histidinol dehydrogenase activity"/>
    <property type="evidence" value="ECO:0007669"/>
    <property type="project" value="TreeGrafter"/>
</dbReference>
<dbReference type="Gene3D" id="3.40.50.1980">
    <property type="entry name" value="Nitrogenase molybdenum iron protein domain"/>
    <property type="match status" value="1"/>
</dbReference>
<evidence type="ECO:0000256" key="1">
    <source>
        <dbReference type="ARBA" id="ARBA00023002"/>
    </source>
</evidence>
<sequence length="117" mass="12387">YVTAAQIVVQSYGVRVLSFLGPTESMIIADESADPDRLALDLLNEAEHGGDSAALLVTPSAAQAEEVRERLPRYLDRLPARRREFAEAALSRYGGAIVVDAVAAAAAPPGIRTPRSG</sequence>
<evidence type="ECO:0000256" key="2">
    <source>
        <dbReference type="RuleBase" id="RU004175"/>
    </source>
</evidence>
<dbReference type="GO" id="GO:0046872">
    <property type="term" value="F:metal ion binding"/>
    <property type="evidence" value="ECO:0007669"/>
    <property type="project" value="InterPro"/>
</dbReference>
<reference evidence="3 4" key="1">
    <citation type="journal article" date="2019" name="Nat. Microbiol.">
        <title>Mediterranean grassland soil C-N compound turnover is dependent on rainfall and depth, and is mediated by genomically divergent microorganisms.</title>
        <authorList>
            <person name="Diamond S."/>
            <person name="Andeer P.F."/>
            <person name="Li Z."/>
            <person name="Crits-Christoph A."/>
            <person name="Burstein D."/>
            <person name="Anantharaman K."/>
            <person name="Lane K.R."/>
            <person name="Thomas B.C."/>
            <person name="Pan C."/>
            <person name="Northen T.R."/>
            <person name="Banfield J.F."/>
        </authorList>
    </citation>
    <scope>NUCLEOTIDE SEQUENCE [LARGE SCALE GENOMIC DNA]</scope>
    <source>
        <strain evidence="3">NP_7</strain>
    </source>
</reference>
<proteinExistence type="inferred from homology"/>
<dbReference type="PRINTS" id="PR00083">
    <property type="entry name" value="HOLDHDRGNASE"/>
</dbReference>
<accession>A0A537JDF5</accession>
<dbReference type="InterPro" id="IPR016161">
    <property type="entry name" value="Ald_DH/histidinol_DH"/>
</dbReference>
<name>A0A537JDF5_9BACT</name>
<dbReference type="GO" id="GO:0005829">
    <property type="term" value="C:cytosol"/>
    <property type="evidence" value="ECO:0007669"/>
    <property type="project" value="TreeGrafter"/>
</dbReference>
<dbReference type="Proteomes" id="UP000320048">
    <property type="component" value="Unassembled WGS sequence"/>
</dbReference>
<organism evidence="3 4">
    <name type="scientific">Candidatus Segetimicrobium genomatis</name>
    <dbReference type="NCBI Taxonomy" id="2569760"/>
    <lineage>
        <taxon>Bacteria</taxon>
        <taxon>Bacillati</taxon>
        <taxon>Candidatus Sysuimicrobiota</taxon>
        <taxon>Candidatus Sysuimicrobiia</taxon>
        <taxon>Candidatus Sysuimicrobiales</taxon>
        <taxon>Candidatus Segetimicrobiaceae</taxon>
        <taxon>Candidatus Segetimicrobium</taxon>
    </lineage>
</organism>
<dbReference type="GO" id="GO:0000105">
    <property type="term" value="P:L-histidine biosynthetic process"/>
    <property type="evidence" value="ECO:0007669"/>
    <property type="project" value="TreeGrafter"/>
</dbReference>
<dbReference type="Pfam" id="PF00815">
    <property type="entry name" value="Histidinol_dh"/>
    <property type="match status" value="1"/>
</dbReference>
<feature type="non-terminal residue" evidence="3">
    <location>
        <position position="1"/>
    </location>
</feature>
<dbReference type="SUPFAM" id="SSF53720">
    <property type="entry name" value="ALDH-like"/>
    <property type="match status" value="1"/>
</dbReference>
<dbReference type="PANTHER" id="PTHR21256:SF2">
    <property type="entry name" value="HISTIDINE BIOSYNTHESIS TRIFUNCTIONAL PROTEIN"/>
    <property type="match status" value="1"/>
</dbReference>
<dbReference type="AlphaFoldDB" id="A0A537JDF5"/>
<dbReference type="InterPro" id="IPR012131">
    <property type="entry name" value="Hstdl_DH"/>
</dbReference>
<dbReference type="EMBL" id="VBAO01000164">
    <property type="protein sequence ID" value="TMI81569.1"/>
    <property type="molecule type" value="Genomic_DNA"/>
</dbReference>
<comment type="similarity">
    <text evidence="2">Belongs to the histidinol dehydrogenase family.</text>
</comment>
<dbReference type="PANTHER" id="PTHR21256">
    <property type="entry name" value="HISTIDINOL DEHYDROGENASE HDH"/>
    <property type="match status" value="1"/>
</dbReference>
<keyword evidence="1" id="KW-0560">Oxidoreductase</keyword>
<comment type="caution">
    <text evidence="3">The sequence shown here is derived from an EMBL/GenBank/DDBJ whole genome shotgun (WGS) entry which is preliminary data.</text>
</comment>